<name>A0A1I0SMJ5_9BACL</name>
<dbReference type="Proteomes" id="UP000198650">
    <property type="component" value="Unassembled WGS sequence"/>
</dbReference>
<dbReference type="InterPro" id="IPR010559">
    <property type="entry name" value="Sig_transdc_His_kin_internal"/>
</dbReference>
<dbReference type="InterPro" id="IPR050640">
    <property type="entry name" value="Bact_2-comp_sensor_kinase"/>
</dbReference>
<dbReference type="SMART" id="SM00387">
    <property type="entry name" value="HATPase_c"/>
    <property type="match status" value="1"/>
</dbReference>
<dbReference type="Gene3D" id="6.10.340.10">
    <property type="match status" value="1"/>
</dbReference>
<feature type="transmembrane region" description="Helical" evidence="1">
    <location>
        <begin position="15"/>
        <end position="35"/>
    </location>
</feature>
<keyword evidence="4" id="KW-1185">Reference proteome</keyword>
<dbReference type="Pfam" id="PF06580">
    <property type="entry name" value="His_kinase"/>
    <property type="match status" value="1"/>
</dbReference>
<dbReference type="InterPro" id="IPR003594">
    <property type="entry name" value="HATPase_dom"/>
</dbReference>
<gene>
    <name evidence="3" type="ORF">SAMN05192569_1002161</name>
</gene>
<proteinExistence type="predicted"/>
<dbReference type="SUPFAM" id="SSF55874">
    <property type="entry name" value="ATPase domain of HSP90 chaperone/DNA topoisomerase II/histidine kinase"/>
    <property type="match status" value="1"/>
</dbReference>
<dbReference type="OrthoDB" id="9776552at2"/>
<evidence type="ECO:0000313" key="4">
    <source>
        <dbReference type="Proteomes" id="UP000198650"/>
    </source>
</evidence>
<organism evidence="3 4">
    <name type="scientific">Parageobacillus thermantarcticus</name>
    <dbReference type="NCBI Taxonomy" id="186116"/>
    <lineage>
        <taxon>Bacteria</taxon>
        <taxon>Bacillati</taxon>
        <taxon>Bacillota</taxon>
        <taxon>Bacilli</taxon>
        <taxon>Bacillales</taxon>
        <taxon>Anoxybacillaceae</taxon>
        <taxon>Parageobacillus</taxon>
    </lineage>
</organism>
<protein>
    <submittedName>
        <fullName evidence="3">Two-component system, sensor histidine kinase YesM</fullName>
    </submittedName>
</protein>
<keyword evidence="1" id="KW-0812">Transmembrane</keyword>
<feature type="domain" description="Histidine kinase/HSP90-like ATPase" evidence="2">
    <location>
        <begin position="454"/>
        <end position="573"/>
    </location>
</feature>
<dbReference type="GO" id="GO:0000155">
    <property type="term" value="F:phosphorelay sensor kinase activity"/>
    <property type="evidence" value="ECO:0007669"/>
    <property type="project" value="InterPro"/>
</dbReference>
<evidence type="ECO:0000259" key="2">
    <source>
        <dbReference type="SMART" id="SM00387"/>
    </source>
</evidence>
<dbReference type="GO" id="GO:0016020">
    <property type="term" value="C:membrane"/>
    <property type="evidence" value="ECO:0007669"/>
    <property type="project" value="InterPro"/>
</dbReference>
<dbReference type="AlphaFoldDB" id="A0A1I0SMJ5"/>
<dbReference type="PANTHER" id="PTHR34220:SF7">
    <property type="entry name" value="SENSOR HISTIDINE KINASE YPDA"/>
    <property type="match status" value="1"/>
</dbReference>
<accession>A0A1I0SMJ5</accession>
<keyword evidence="3" id="KW-0418">Kinase</keyword>
<dbReference type="EMBL" id="FOJS01000002">
    <property type="protein sequence ID" value="SFA40709.1"/>
    <property type="molecule type" value="Genomic_DNA"/>
</dbReference>
<keyword evidence="1" id="KW-0472">Membrane</keyword>
<dbReference type="PANTHER" id="PTHR34220">
    <property type="entry name" value="SENSOR HISTIDINE KINASE YPDA"/>
    <property type="match status" value="1"/>
</dbReference>
<dbReference type="InterPro" id="IPR036890">
    <property type="entry name" value="HATPase_C_sf"/>
</dbReference>
<dbReference type="STRING" id="186116.SAMN05192569_1002161"/>
<keyword evidence="3" id="KW-0808">Transferase</keyword>
<keyword evidence="1" id="KW-1133">Transmembrane helix</keyword>
<dbReference type="Pfam" id="PF02518">
    <property type="entry name" value="HATPase_c"/>
    <property type="match status" value="1"/>
</dbReference>
<reference evidence="4" key="1">
    <citation type="submission" date="2016-10" db="EMBL/GenBank/DDBJ databases">
        <authorList>
            <person name="Varghese N."/>
            <person name="Submissions S."/>
        </authorList>
    </citation>
    <scope>NUCLEOTIDE SEQUENCE [LARGE SCALE GENOMIC DNA]</scope>
    <source>
        <strain evidence="4">M1</strain>
    </source>
</reference>
<dbReference type="Gene3D" id="3.30.565.10">
    <property type="entry name" value="Histidine kinase-like ATPase, C-terminal domain"/>
    <property type="match status" value="1"/>
</dbReference>
<evidence type="ECO:0000313" key="3">
    <source>
        <dbReference type="EMBL" id="SFA40709.1"/>
    </source>
</evidence>
<dbReference type="RefSeq" id="WP_090947925.1">
    <property type="nucleotide sequence ID" value="NZ_FOJS01000002.1"/>
</dbReference>
<sequence>MLSYIKKWNTLRNQILVIFLFVMVIVLSIVSMITLRQVSLLIKNNAEAQIRQTAAEASGRIDSLFEQLNTATKFIMTNREVQRLFERMHVGEKVTFRELQRLKSVVNNIQANSEGIYSVELYTEDLKQVFPLNDSSKMFQRVNVKWIYEADRAKGRLVWIGEDPKNDSFYLAIRRIVLMEHNFDNAGYLLVRINKTYFSITEVNTQQYLFVLDSELKPIFSNFPKPIDVLSLKNQSTTMINQTEYMVTKKSSNKGFTVFILTPVSALTKGMNSIRLGIILAGMIGLLIYFLCSLFLSNIITRPIINLTKTMRLANEGLLAINPKVVTVNEINELNSTYNQLVRETNHLIKMVYQKEIIRSQSELKALQAQINPHFLYNTLESLRWSLEEAGEEDLADVVVSMSNLFRYTISRNSNDDWVTLREEFCHIENYMEIIKFRFGERIKWRLRLPQALENVKIPKLLIQPLVENAVVHGSENQLASCTITVAVEPISDHYLQIIVEDDGVGMDEEQLRAVKMAMDTGDIISKKGKGMALYNVKKRLQLYYKGEMSDSITICSYKNKGTRVIIKIPVDGGEQ</sequence>
<feature type="transmembrane region" description="Helical" evidence="1">
    <location>
        <begin position="276"/>
        <end position="296"/>
    </location>
</feature>
<evidence type="ECO:0000256" key="1">
    <source>
        <dbReference type="SAM" id="Phobius"/>
    </source>
</evidence>